<evidence type="ECO:0000259" key="2">
    <source>
        <dbReference type="Pfam" id="PF13229"/>
    </source>
</evidence>
<dbReference type="PANTHER" id="PTHR36453:SF1">
    <property type="entry name" value="RIGHT HANDED BETA HELIX DOMAIN-CONTAINING PROTEIN"/>
    <property type="match status" value="1"/>
</dbReference>
<dbReference type="SUPFAM" id="SSF51126">
    <property type="entry name" value="Pectin lyase-like"/>
    <property type="match status" value="1"/>
</dbReference>
<accession>A0ABT0C4H2</accession>
<dbReference type="InterPro" id="IPR011050">
    <property type="entry name" value="Pectin_lyase_fold/virulence"/>
</dbReference>
<name>A0ABT0C4H2_9BACT</name>
<dbReference type="RefSeq" id="WP_243326286.1">
    <property type="nucleotide sequence ID" value="NZ_JAKZMM010000045.1"/>
</dbReference>
<gene>
    <name evidence="3" type="ORF">MUN53_14755</name>
</gene>
<comment type="caution">
    <text evidence="3">The sequence shown here is derived from an EMBL/GenBank/DDBJ whole genome shotgun (WGS) entry which is preliminary data.</text>
</comment>
<evidence type="ECO:0000256" key="1">
    <source>
        <dbReference type="SAM" id="SignalP"/>
    </source>
</evidence>
<feature type="domain" description="Right handed beta helix" evidence="2">
    <location>
        <begin position="402"/>
        <end position="571"/>
    </location>
</feature>
<dbReference type="SMART" id="SM00710">
    <property type="entry name" value="PbH1"/>
    <property type="match status" value="6"/>
</dbReference>
<dbReference type="Gene3D" id="2.160.20.10">
    <property type="entry name" value="Single-stranded right-handed beta-helix, Pectin lyase-like"/>
    <property type="match status" value="3"/>
</dbReference>
<dbReference type="Proteomes" id="UP001165444">
    <property type="component" value="Unassembled WGS sequence"/>
</dbReference>
<keyword evidence="1" id="KW-0732">Signal</keyword>
<dbReference type="InterPro" id="IPR039448">
    <property type="entry name" value="Beta_helix"/>
</dbReference>
<reference evidence="3 4" key="1">
    <citation type="submission" date="2022-03" db="EMBL/GenBank/DDBJ databases">
        <title>Parabacteroides sp. nov. isolated from swine feces.</title>
        <authorList>
            <person name="Bak J.E."/>
        </authorList>
    </citation>
    <scope>NUCLEOTIDE SEQUENCE [LARGE SCALE GENOMIC DNA]</scope>
    <source>
        <strain evidence="3 4">AGMB00274</strain>
    </source>
</reference>
<keyword evidence="4" id="KW-1185">Reference proteome</keyword>
<dbReference type="Pfam" id="PF13229">
    <property type="entry name" value="Beta_helix"/>
    <property type="match status" value="1"/>
</dbReference>
<proteinExistence type="predicted"/>
<protein>
    <submittedName>
        <fullName evidence="3">Right-handed parallel beta-helix repeat-containing protein</fullName>
    </submittedName>
</protein>
<evidence type="ECO:0000313" key="3">
    <source>
        <dbReference type="EMBL" id="MCJ2381850.1"/>
    </source>
</evidence>
<feature type="signal peptide" evidence="1">
    <location>
        <begin position="1"/>
        <end position="22"/>
    </location>
</feature>
<evidence type="ECO:0000313" key="4">
    <source>
        <dbReference type="Proteomes" id="UP001165444"/>
    </source>
</evidence>
<sequence length="705" mass="78262">MKKIVGVSFLSFWICVCSLAQTQIYVSPRGNDKAEGTLKKPLRTIQAAVDKASQKKDADVEIVLRGGAYELDRTVGIGKGLYASLRIKPYGKEAVSVSGGRTIALSRLKKVSNPDVKARLQPQVSSVVRELDLRKLGIDVHGLRPSGFGRPSSAAWTELFMNEQPLQIARWPNDSTVLIGKVLKAGTGEHVAEAELPVFCYNEDRPSAWKNAGKFWIGGYFAHGYADDMIPVEKIDPSDRTIHPAMQTVYGFMTGADWQRWYALNLLEELDLPGEYVIDEEEGKMYAYPKDALTSLHVSVLDEPLVALEHCSDVTLENLTFEYGRYIGIYLEDTKHVRIQGCTIRNMGGVAVSMGKGTLTPDKTTLKPHAAEAGGVPTSRVVGDLLGKVYQDVLFNRQAGTDNGVVDCYIYHVGAGGVSLGGGDRASLTPANNFVENCRIHDFNRIEKSYRPGVWIDGVGNRVSQCDIYNAPSMAILFHGNNHVIEYCKITNVCGEVDDQGAIYYGRDPSEQGNVIRYCYFHKLSPRHRVTATYHDDGACGGEVYGNIYHNAGSLPVLIGGGHYNHYHHNLFIDSPCAIHLDNRMQNWGTGMVAPDGIIDQRLKKVRHTEPPYSKAYPKLVNYWQEDPAYPHGNLIESNLFYRIGNVVHGETQWAEFRNNWITNEDPGFVNPDNPLEGFKADADLFKYIPGFPQLPFDKIGSKLP</sequence>
<dbReference type="InterPro" id="IPR006626">
    <property type="entry name" value="PbH1"/>
</dbReference>
<dbReference type="PANTHER" id="PTHR36453">
    <property type="entry name" value="SECRETED PROTEIN-RELATED"/>
    <property type="match status" value="1"/>
</dbReference>
<organism evidence="3 4">
    <name type="scientific">Parabacteroides faecalis</name>
    <dbReference type="NCBI Taxonomy" id="2924040"/>
    <lineage>
        <taxon>Bacteria</taxon>
        <taxon>Pseudomonadati</taxon>
        <taxon>Bacteroidota</taxon>
        <taxon>Bacteroidia</taxon>
        <taxon>Bacteroidales</taxon>
        <taxon>Tannerellaceae</taxon>
        <taxon>Parabacteroides</taxon>
    </lineage>
</organism>
<dbReference type="EMBL" id="JAKZMM010000045">
    <property type="protein sequence ID" value="MCJ2381850.1"/>
    <property type="molecule type" value="Genomic_DNA"/>
</dbReference>
<dbReference type="InterPro" id="IPR012334">
    <property type="entry name" value="Pectin_lyas_fold"/>
</dbReference>
<feature type="chain" id="PRO_5046978500" evidence="1">
    <location>
        <begin position="23"/>
        <end position="705"/>
    </location>
</feature>